<dbReference type="EMBL" id="JACHNC010000001">
    <property type="protein sequence ID" value="MBB4747769.1"/>
    <property type="molecule type" value="Genomic_DNA"/>
</dbReference>
<comment type="caution">
    <text evidence="4">The sequence shown here is derived from an EMBL/GenBank/DDBJ whole genome shotgun (WGS) entry which is preliminary data.</text>
</comment>
<evidence type="ECO:0000313" key="6">
    <source>
        <dbReference type="Proteomes" id="UP000631312"/>
    </source>
</evidence>
<dbReference type="InterPro" id="IPR006199">
    <property type="entry name" value="LexA_DNA-bd_dom"/>
</dbReference>
<accession>A0A7W7MEY1</accession>
<organism evidence="4 5">
    <name type="scientific">Actinoplanes lobatus</name>
    <dbReference type="NCBI Taxonomy" id="113568"/>
    <lineage>
        <taxon>Bacteria</taxon>
        <taxon>Bacillati</taxon>
        <taxon>Actinomycetota</taxon>
        <taxon>Actinomycetes</taxon>
        <taxon>Micromonosporales</taxon>
        <taxon>Micromonosporaceae</taxon>
        <taxon>Actinoplanes</taxon>
    </lineage>
</organism>
<protein>
    <recommendedName>
        <fullName evidence="2">LexA repressor DNA-binding domain-containing protein</fullName>
    </recommendedName>
</protein>
<dbReference type="Proteomes" id="UP000590511">
    <property type="component" value="Unassembled WGS sequence"/>
</dbReference>
<dbReference type="Pfam" id="PF01726">
    <property type="entry name" value="LexA_DNA_bind"/>
    <property type="match status" value="1"/>
</dbReference>
<evidence type="ECO:0000313" key="4">
    <source>
        <dbReference type="EMBL" id="MBB4747769.1"/>
    </source>
</evidence>
<feature type="domain" description="LexA repressor DNA-binding" evidence="2">
    <location>
        <begin position="57"/>
        <end position="112"/>
    </location>
</feature>
<dbReference type="RefSeq" id="WP_188120368.1">
    <property type="nucleotide sequence ID" value="NZ_BOMP01000156.1"/>
</dbReference>
<reference evidence="4 5" key="1">
    <citation type="submission" date="2020-08" db="EMBL/GenBank/DDBJ databases">
        <title>Sequencing the genomes of 1000 actinobacteria strains.</title>
        <authorList>
            <person name="Klenk H.-P."/>
        </authorList>
    </citation>
    <scope>NUCLEOTIDE SEQUENCE [LARGE SCALE GENOMIC DNA]</scope>
    <source>
        <strain evidence="4 5">DSM 43150</strain>
    </source>
</reference>
<sequence>MSVDATDAASTVRRQPAPLLMARCSDRPAGRRAYGYPPNGVRAAPDASPPAPAPSRERVFTAVVGHHDRHGYPPTVRELAAATALAVSTVAYHVDGLVAAGRLIRRPGLVRTLVPAPVVAGAT</sequence>
<gene>
    <name evidence="3" type="ORF">Alo02nite_80530</name>
    <name evidence="4" type="ORF">BJ964_001930</name>
</gene>
<evidence type="ECO:0000256" key="1">
    <source>
        <dbReference type="SAM" id="MobiDB-lite"/>
    </source>
</evidence>
<proteinExistence type="predicted"/>
<dbReference type="Proteomes" id="UP000631312">
    <property type="component" value="Unassembled WGS sequence"/>
</dbReference>
<dbReference type="EMBL" id="BOMP01000156">
    <property type="protein sequence ID" value="GIE45155.1"/>
    <property type="molecule type" value="Genomic_DNA"/>
</dbReference>
<evidence type="ECO:0000313" key="5">
    <source>
        <dbReference type="Proteomes" id="UP000590511"/>
    </source>
</evidence>
<keyword evidence="6" id="KW-1185">Reference proteome</keyword>
<dbReference type="InterPro" id="IPR036390">
    <property type="entry name" value="WH_DNA-bd_sf"/>
</dbReference>
<dbReference type="InterPro" id="IPR036388">
    <property type="entry name" value="WH-like_DNA-bd_sf"/>
</dbReference>
<evidence type="ECO:0000259" key="2">
    <source>
        <dbReference type="Pfam" id="PF01726"/>
    </source>
</evidence>
<name>A0A7W7MEY1_9ACTN</name>
<dbReference type="SUPFAM" id="SSF46785">
    <property type="entry name" value="Winged helix' DNA-binding domain"/>
    <property type="match status" value="1"/>
</dbReference>
<dbReference type="Gene3D" id="1.10.10.10">
    <property type="entry name" value="Winged helix-like DNA-binding domain superfamily/Winged helix DNA-binding domain"/>
    <property type="match status" value="1"/>
</dbReference>
<dbReference type="GO" id="GO:0006508">
    <property type="term" value="P:proteolysis"/>
    <property type="evidence" value="ECO:0007669"/>
    <property type="project" value="InterPro"/>
</dbReference>
<feature type="region of interest" description="Disordered" evidence="1">
    <location>
        <begin position="30"/>
        <end position="55"/>
    </location>
</feature>
<dbReference type="AlphaFoldDB" id="A0A7W7MEY1"/>
<dbReference type="GO" id="GO:0004252">
    <property type="term" value="F:serine-type endopeptidase activity"/>
    <property type="evidence" value="ECO:0007669"/>
    <property type="project" value="InterPro"/>
</dbReference>
<reference evidence="3 6" key="2">
    <citation type="submission" date="2021-01" db="EMBL/GenBank/DDBJ databases">
        <title>Whole genome shotgun sequence of Actinoplanes lobatus NBRC 12513.</title>
        <authorList>
            <person name="Komaki H."/>
            <person name="Tamura T."/>
        </authorList>
    </citation>
    <scope>NUCLEOTIDE SEQUENCE [LARGE SCALE GENOMIC DNA]</scope>
    <source>
        <strain evidence="3 6">NBRC 12513</strain>
    </source>
</reference>
<evidence type="ECO:0000313" key="3">
    <source>
        <dbReference type="EMBL" id="GIE45155.1"/>
    </source>
</evidence>